<dbReference type="InterPro" id="IPR036271">
    <property type="entry name" value="Tet_transcr_reg_TetR-rel_C_sf"/>
</dbReference>
<dbReference type="InterPro" id="IPR050109">
    <property type="entry name" value="HTH-type_TetR-like_transc_reg"/>
</dbReference>
<organism evidence="6 7">
    <name type="scientific">Gordonia rubripertincta</name>
    <name type="common">Rhodococcus corallinus</name>
    <dbReference type="NCBI Taxonomy" id="36822"/>
    <lineage>
        <taxon>Bacteria</taxon>
        <taxon>Bacillati</taxon>
        <taxon>Actinomycetota</taxon>
        <taxon>Actinomycetes</taxon>
        <taxon>Mycobacteriales</taxon>
        <taxon>Gordoniaceae</taxon>
        <taxon>Gordonia</taxon>
    </lineage>
</organism>
<feature type="DNA-binding region" description="H-T-H motif" evidence="4">
    <location>
        <begin position="39"/>
        <end position="58"/>
    </location>
</feature>
<evidence type="ECO:0000256" key="2">
    <source>
        <dbReference type="ARBA" id="ARBA00023125"/>
    </source>
</evidence>
<dbReference type="RefSeq" id="WP_204717679.1">
    <property type="nucleotide sequence ID" value="NZ_JAFFGU010000002.1"/>
</dbReference>
<dbReference type="Pfam" id="PF13305">
    <property type="entry name" value="TetR_C_33"/>
    <property type="match status" value="1"/>
</dbReference>
<dbReference type="SUPFAM" id="SSF46689">
    <property type="entry name" value="Homeodomain-like"/>
    <property type="match status" value="1"/>
</dbReference>
<dbReference type="Proteomes" id="UP001195196">
    <property type="component" value="Unassembled WGS sequence"/>
</dbReference>
<proteinExistence type="predicted"/>
<reference evidence="6" key="1">
    <citation type="submission" date="2021-02" db="EMBL/GenBank/DDBJ databases">
        <title>Taxonomy, biology and ecology of Rhodococcus bacteria occurring in California pistachio and other woody hosts as revealed by genome sequence analyses.</title>
        <authorList>
            <person name="Riely B."/>
            <person name="Gai Y."/>
        </authorList>
    </citation>
    <scope>NUCLEOTIDE SEQUENCE</scope>
    <source>
        <strain evidence="6">BP-295</strain>
    </source>
</reference>
<keyword evidence="2 4" id="KW-0238">DNA-binding</keyword>
<dbReference type="PANTHER" id="PTHR30055">
    <property type="entry name" value="HTH-TYPE TRANSCRIPTIONAL REGULATOR RUTR"/>
    <property type="match status" value="1"/>
</dbReference>
<keyword evidence="1" id="KW-0805">Transcription regulation</keyword>
<gene>
    <name evidence="6" type="ORF">JTZ10_06375</name>
</gene>
<dbReference type="InterPro" id="IPR025996">
    <property type="entry name" value="MT1864/Rv1816-like_C"/>
</dbReference>
<protein>
    <submittedName>
        <fullName evidence="6">TetR/AcrR family transcriptional regulator</fullName>
    </submittedName>
</protein>
<dbReference type="InterPro" id="IPR009057">
    <property type="entry name" value="Homeodomain-like_sf"/>
</dbReference>
<sequence length="233" mass="25396">MTTRRRARSPRGAGEILAEEIIEAAGELLVEHGDDTAMSIRAVATRVGVTPPSIYLHFVDKGALLDAVCARYFERLDAQLDAATEDITDPLDRALQLGLAYIRFAVATPVLYRVAFGKPADAAHPSKVDQVLTASAYTRFVDTVTELADEGMFDRDEVNDVVLELWAAAHGIASLMLAKPGLGWGDQFERAESMLKAVCLGRAVMTVNAGTRDSETARSWLMTLRSRQDGERS</sequence>
<name>A0AAW4G2J5_GORRU</name>
<dbReference type="PROSITE" id="PS50977">
    <property type="entry name" value="HTH_TETR_2"/>
    <property type="match status" value="1"/>
</dbReference>
<accession>A0AAW4G2J5</accession>
<dbReference type="GO" id="GO:0000976">
    <property type="term" value="F:transcription cis-regulatory region binding"/>
    <property type="evidence" value="ECO:0007669"/>
    <property type="project" value="TreeGrafter"/>
</dbReference>
<evidence type="ECO:0000256" key="3">
    <source>
        <dbReference type="ARBA" id="ARBA00023163"/>
    </source>
</evidence>
<dbReference type="Pfam" id="PF00440">
    <property type="entry name" value="TetR_N"/>
    <property type="match status" value="1"/>
</dbReference>
<evidence type="ECO:0000259" key="5">
    <source>
        <dbReference type="PROSITE" id="PS50977"/>
    </source>
</evidence>
<keyword evidence="3" id="KW-0804">Transcription</keyword>
<comment type="caution">
    <text evidence="6">The sequence shown here is derived from an EMBL/GenBank/DDBJ whole genome shotgun (WGS) entry which is preliminary data.</text>
</comment>
<dbReference type="InterPro" id="IPR001647">
    <property type="entry name" value="HTH_TetR"/>
</dbReference>
<evidence type="ECO:0000256" key="1">
    <source>
        <dbReference type="ARBA" id="ARBA00023015"/>
    </source>
</evidence>
<evidence type="ECO:0000313" key="6">
    <source>
        <dbReference type="EMBL" id="MBM7277381.1"/>
    </source>
</evidence>
<dbReference type="Gene3D" id="1.10.357.10">
    <property type="entry name" value="Tetracycline Repressor, domain 2"/>
    <property type="match status" value="1"/>
</dbReference>
<dbReference type="GO" id="GO:0003700">
    <property type="term" value="F:DNA-binding transcription factor activity"/>
    <property type="evidence" value="ECO:0007669"/>
    <property type="project" value="TreeGrafter"/>
</dbReference>
<dbReference type="PANTHER" id="PTHR30055:SF234">
    <property type="entry name" value="HTH-TYPE TRANSCRIPTIONAL REGULATOR BETI"/>
    <property type="match status" value="1"/>
</dbReference>
<evidence type="ECO:0000313" key="7">
    <source>
        <dbReference type="Proteomes" id="UP001195196"/>
    </source>
</evidence>
<dbReference type="SUPFAM" id="SSF48498">
    <property type="entry name" value="Tetracyclin repressor-like, C-terminal domain"/>
    <property type="match status" value="1"/>
</dbReference>
<dbReference type="AlphaFoldDB" id="A0AAW4G2J5"/>
<evidence type="ECO:0000256" key="4">
    <source>
        <dbReference type="PROSITE-ProRule" id="PRU00335"/>
    </source>
</evidence>
<dbReference type="EMBL" id="JAFFGU010000002">
    <property type="protein sequence ID" value="MBM7277381.1"/>
    <property type="molecule type" value="Genomic_DNA"/>
</dbReference>
<feature type="domain" description="HTH tetR-type" evidence="5">
    <location>
        <begin position="15"/>
        <end position="76"/>
    </location>
</feature>